<dbReference type="PANTHER" id="PTHR32243">
    <property type="entry name" value="MALTOSE TRANSPORT SYSTEM PERMEASE-RELATED"/>
    <property type="match status" value="1"/>
</dbReference>
<feature type="transmembrane region" description="Helical" evidence="7">
    <location>
        <begin position="209"/>
        <end position="231"/>
    </location>
</feature>
<dbReference type="Gene3D" id="1.10.3720.10">
    <property type="entry name" value="MetI-like"/>
    <property type="match status" value="1"/>
</dbReference>
<evidence type="ECO:0000256" key="2">
    <source>
        <dbReference type="ARBA" id="ARBA00022448"/>
    </source>
</evidence>
<evidence type="ECO:0000256" key="8">
    <source>
        <dbReference type="SAM" id="MobiDB-lite"/>
    </source>
</evidence>
<feature type="transmembrane region" description="Helical" evidence="7">
    <location>
        <begin position="270"/>
        <end position="288"/>
    </location>
</feature>
<evidence type="ECO:0000256" key="3">
    <source>
        <dbReference type="ARBA" id="ARBA00022475"/>
    </source>
</evidence>
<evidence type="ECO:0000256" key="4">
    <source>
        <dbReference type="ARBA" id="ARBA00022692"/>
    </source>
</evidence>
<evidence type="ECO:0000313" key="11">
    <source>
        <dbReference type="Proteomes" id="UP000198891"/>
    </source>
</evidence>
<keyword evidence="2 7" id="KW-0813">Transport</keyword>
<dbReference type="InterPro" id="IPR035906">
    <property type="entry name" value="MetI-like_sf"/>
</dbReference>
<feature type="transmembrane region" description="Helical" evidence="7">
    <location>
        <begin position="131"/>
        <end position="153"/>
    </location>
</feature>
<evidence type="ECO:0000256" key="1">
    <source>
        <dbReference type="ARBA" id="ARBA00004651"/>
    </source>
</evidence>
<organism evidence="10 11">
    <name type="scientific">Herbiconiux ginsengi</name>
    <dbReference type="NCBI Taxonomy" id="381665"/>
    <lineage>
        <taxon>Bacteria</taxon>
        <taxon>Bacillati</taxon>
        <taxon>Actinomycetota</taxon>
        <taxon>Actinomycetes</taxon>
        <taxon>Micrococcales</taxon>
        <taxon>Microbacteriaceae</taxon>
        <taxon>Herbiconiux</taxon>
    </lineage>
</organism>
<feature type="region of interest" description="Disordered" evidence="8">
    <location>
        <begin position="1"/>
        <end position="28"/>
    </location>
</feature>
<dbReference type="CDD" id="cd06261">
    <property type="entry name" value="TM_PBP2"/>
    <property type="match status" value="1"/>
</dbReference>
<keyword evidence="11" id="KW-1185">Reference proteome</keyword>
<name>A0A1H3T5I0_9MICO</name>
<sequence length="303" mass="32718">MTATLSSRPVADRVRTDGSDRPARPRRRRRPTLKRVLLWLGAIALAFFALLPMLGILSDAFKSKTELYENPGGLIPLAPTFENFTYVVGRGNFLAWLGNSVLVSVCTVAIGLLIGVMAGYALSRFQFRGKLAIIIGLLATQMFPSVLLIIPLFNIVTGLNLIDTPWALVLAQVSATAPLSAWLMKTAFDQVPKEIDEAARIDGCNQFGAMWYAALPAARPGVVAAGIFIFIGSWEEFTFALTFTNSDENRTLPVGLSQLSSAYEVSWNQLAAMSILVAIPSIILFGIIQKWLVAGNAAGGVKG</sequence>
<dbReference type="RefSeq" id="WP_092557085.1">
    <property type="nucleotide sequence ID" value="NZ_FNPZ01000004.1"/>
</dbReference>
<dbReference type="GO" id="GO:0005886">
    <property type="term" value="C:plasma membrane"/>
    <property type="evidence" value="ECO:0007669"/>
    <property type="project" value="UniProtKB-SubCell"/>
</dbReference>
<dbReference type="InterPro" id="IPR000515">
    <property type="entry name" value="MetI-like"/>
</dbReference>
<comment type="subcellular location">
    <subcellularLocation>
        <location evidence="1 7">Cell membrane</location>
        <topology evidence="1 7">Multi-pass membrane protein</topology>
    </subcellularLocation>
</comment>
<dbReference type="STRING" id="381665.SAMN05216554_4006"/>
<keyword evidence="6 7" id="KW-0472">Membrane</keyword>
<reference evidence="10 11" key="1">
    <citation type="submission" date="2016-10" db="EMBL/GenBank/DDBJ databases">
        <authorList>
            <person name="de Groot N.N."/>
        </authorList>
    </citation>
    <scope>NUCLEOTIDE SEQUENCE [LARGE SCALE GENOMIC DNA]</scope>
    <source>
        <strain evidence="10 11">CGMCC 4.3491</strain>
    </source>
</reference>
<protein>
    <submittedName>
        <fullName evidence="10">Carbohydrate ABC transporter membrane protein 2, CUT1 family</fullName>
    </submittedName>
</protein>
<dbReference type="Pfam" id="PF00528">
    <property type="entry name" value="BPD_transp_1"/>
    <property type="match status" value="1"/>
</dbReference>
<feature type="domain" description="ABC transmembrane type-1" evidence="9">
    <location>
        <begin position="97"/>
        <end position="288"/>
    </location>
</feature>
<keyword evidence="5 7" id="KW-1133">Transmembrane helix</keyword>
<evidence type="ECO:0000256" key="7">
    <source>
        <dbReference type="RuleBase" id="RU363032"/>
    </source>
</evidence>
<feature type="transmembrane region" description="Helical" evidence="7">
    <location>
        <begin position="36"/>
        <end position="57"/>
    </location>
</feature>
<keyword evidence="4 7" id="KW-0812">Transmembrane</keyword>
<feature type="transmembrane region" description="Helical" evidence="7">
    <location>
        <begin position="165"/>
        <end position="188"/>
    </location>
</feature>
<dbReference type="Proteomes" id="UP000198891">
    <property type="component" value="Unassembled WGS sequence"/>
</dbReference>
<dbReference type="EMBL" id="FNPZ01000004">
    <property type="protein sequence ID" value="SDZ45464.1"/>
    <property type="molecule type" value="Genomic_DNA"/>
</dbReference>
<evidence type="ECO:0000259" key="9">
    <source>
        <dbReference type="PROSITE" id="PS50928"/>
    </source>
</evidence>
<dbReference type="SUPFAM" id="SSF161098">
    <property type="entry name" value="MetI-like"/>
    <property type="match status" value="1"/>
</dbReference>
<accession>A0A1H3T5I0</accession>
<gene>
    <name evidence="10" type="ORF">SAMN05216554_4006</name>
</gene>
<proteinExistence type="inferred from homology"/>
<dbReference type="PANTHER" id="PTHR32243:SF18">
    <property type="entry name" value="INNER MEMBRANE ABC TRANSPORTER PERMEASE PROTEIN YCJP"/>
    <property type="match status" value="1"/>
</dbReference>
<keyword evidence="3" id="KW-1003">Cell membrane</keyword>
<evidence type="ECO:0000256" key="6">
    <source>
        <dbReference type="ARBA" id="ARBA00023136"/>
    </source>
</evidence>
<evidence type="ECO:0000256" key="5">
    <source>
        <dbReference type="ARBA" id="ARBA00022989"/>
    </source>
</evidence>
<dbReference type="OrthoDB" id="3569827at2"/>
<feature type="compositionally biased region" description="Basic and acidic residues" evidence="8">
    <location>
        <begin position="10"/>
        <end position="23"/>
    </location>
</feature>
<feature type="transmembrane region" description="Helical" evidence="7">
    <location>
        <begin position="93"/>
        <end position="119"/>
    </location>
</feature>
<dbReference type="InterPro" id="IPR050901">
    <property type="entry name" value="BP-dep_ABC_trans_perm"/>
</dbReference>
<dbReference type="PROSITE" id="PS50928">
    <property type="entry name" value="ABC_TM1"/>
    <property type="match status" value="1"/>
</dbReference>
<dbReference type="AlphaFoldDB" id="A0A1H3T5I0"/>
<evidence type="ECO:0000313" key="10">
    <source>
        <dbReference type="EMBL" id="SDZ45464.1"/>
    </source>
</evidence>
<comment type="similarity">
    <text evidence="7">Belongs to the binding-protein-dependent transport system permease family.</text>
</comment>
<dbReference type="GO" id="GO:0055085">
    <property type="term" value="P:transmembrane transport"/>
    <property type="evidence" value="ECO:0007669"/>
    <property type="project" value="InterPro"/>
</dbReference>